<comment type="caution">
    <text evidence="2">The sequence shown here is derived from an EMBL/GenBank/DDBJ whole genome shotgun (WGS) entry which is preliminary data.</text>
</comment>
<evidence type="ECO:0000313" key="2">
    <source>
        <dbReference type="EMBL" id="MFD0763654.1"/>
    </source>
</evidence>
<feature type="compositionally biased region" description="Low complexity" evidence="1">
    <location>
        <begin position="1"/>
        <end position="22"/>
    </location>
</feature>
<feature type="compositionally biased region" description="Basic and acidic residues" evidence="1">
    <location>
        <begin position="24"/>
        <end position="45"/>
    </location>
</feature>
<dbReference type="Proteomes" id="UP001597073">
    <property type="component" value="Unassembled WGS sequence"/>
</dbReference>
<name>A0ABW2ZBZ3_9SPHI</name>
<organism evidence="2 3">
    <name type="scientific">Mucilaginibacter lutimaris</name>
    <dbReference type="NCBI Taxonomy" id="931629"/>
    <lineage>
        <taxon>Bacteria</taxon>
        <taxon>Pseudomonadati</taxon>
        <taxon>Bacteroidota</taxon>
        <taxon>Sphingobacteriia</taxon>
        <taxon>Sphingobacteriales</taxon>
        <taxon>Sphingobacteriaceae</taxon>
        <taxon>Mucilaginibacter</taxon>
    </lineage>
</organism>
<protein>
    <submittedName>
        <fullName evidence="2">Uncharacterized protein</fullName>
    </submittedName>
</protein>
<dbReference type="RefSeq" id="WP_377137940.1">
    <property type="nucleotide sequence ID" value="NZ_JBHTIA010000003.1"/>
</dbReference>
<reference evidence="3" key="1">
    <citation type="journal article" date="2019" name="Int. J. Syst. Evol. Microbiol.">
        <title>The Global Catalogue of Microorganisms (GCM) 10K type strain sequencing project: providing services to taxonomists for standard genome sequencing and annotation.</title>
        <authorList>
            <consortium name="The Broad Institute Genomics Platform"/>
            <consortium name="The Broad Institute Genome Sequencing Center for Infectious Disease"/>
            <person name="Wu L."/>
            <person name="Ma J."/>
        </authorList>
    </citation>
    <scope>NUCLEOTIDE SEQUENCE [LARGE SCALE GENOMIC DNA]</scope>
    <source>
        <strain evidence="3">CCUG 60742</strain>
    </source>
</reference>
<sequence>MATSQSKPATTKKATTKSASTANHELETDRPLSEKDEVKNAERKTIKSLKK</sequence>
<feature type="region of interest" description="Disordered" evidence="1">
    <location>
        <begin position="1"/>
        <end position="51"/>
    </location>
</feature>
<proteinExistence type="predicted"/>
<gene>
    <name evidence="2" type="ORF">ACFQZI_02230</name>
</gene>
<dbReference type="EMBL" id="JBHTIA010000003">
    <property type="protein sequence ID" value="MFD0763654.1"/>
    <property type="molecule type" value="Genomic_DNA"/>
</dbReference>
<evidence type="ECO:0000256" key="1">
    <source>
        <dbReference type="SAM" id="MobiDB-lite"/>
    </source>
</evidence>
<keyword evidence="3" id="KW-1185">Reference proteome</keyword>
<evidence type="ECO:0000313" key="3">
    <source>
        <dbReference type="Proteomes" id="UP001597073"/>
    </source>
</evidence>
<accession>A0ABW2ZBZ3</accession>